<evidence type="ECO:0000256" key="1">
    <source>
        <dbReference type="SAM" id="SignalP"/>
    </source>
</evidence>
<feature type="chain" id="PRO_5042013247" evidence="1">
    <location>
        <begin position="18"/>
        <end position="173"/>
    </location>
</feature>
<comment type="caution">
    <text evidence="3">The sequence shown here is derived from an EMBL/GenBank/DDBJ whole genome shotgun (WGS) entry which is preliminary data.</text>
</comment>
<dbReference type="InterPro" id="IPR012533">
    <property type="entry name" value="YcnI-copper_dom"/>
</dbReference>
<dbReference type="EMBL" id="JAAEDH010000007">
    <property type="protein sequence ID" value="MBR0655031.1"/>
    <property type="molecule type" value="Genomic_DNA"/>
</dbReference>
<dbReference type="Proteomes" id="UP001196068">
    <property type="component" value="Unassembled WGS sequence"/>
</dbReference>
<evidence type="ECO:0000313" key="4">
    <source>
        <dbReference type="Proteomes" id="UP001196068"/>
    </source>
</evidence>
<dbReference type="CDD" id="cd08545">
    <property type="entry name" value="YcnI_like"/>
    <property type="match status" value="1"/>
</dbReference>
<feature type="signal peptide" evidence="1">
    <location>
        <begin position="1"/>
        <end position="17"/>
    </location>
</feature>
<dbReference type="RefSeq" id="WP_211873867.1">
    <property type="nucleotide sequence ID" value="NZ_JAAEDH010000007.1"/>
</dbReference>
<dbReference type="Gene3D" id="2.60.40.2230">
    <property type="entry name" value="Uncharacterised protein YcnI-like PF07987, DUF1775"/>
    <property type="match status" value="1"/>
</dbReference>
<gene>
    <name evidence="3" type="ORF">GXW79_08060</name>
</gene>
<reference evidence="3" key="1">
    <citation type="submission" date="2020-01" db="EMBL/GenBank/DDBJ databases">
        <authorList>
            <person name="Rat A."/>
        </authorList>
    </citation>
    <scope>NUCLEOTIDE SEQUENCE</scope>
    <source>
        <strain evidence="3">LMG 28251</strain>
    </source>
</reference>
<accession>A0AAF1KLQ4</accession>
<evidence type="ECO:0000313" key="3">
    <source>
        <dbReference type="EMBL" id="MBR0655031.1"/>
    </source>
</evidence>
<dbReference type="Pfam" id="PF07987">
    <property type="entry name" value="DUF1775"/>
    <property type="match status" value="1"/>
</dbReference>
<keyword evidence="4" id="KW-1185">Reference proteome</keyword>
<reference evidence="3" key="2">
    <citation type="journal article" date="2021" name="Syst. Appl. Microbiol.">
        <title>Roseomonas hellenica sp. nov., isolated from roots of wild-growing Alkanna tinctoria.</title>
        <authorList>
            <person name="Rat A."/>
            <person name="Naranjo H.D."/>
            <person name="Lebbe L."/>
            <person name="Cnockaert M."/>
            <person name="Krigas N."/>
            <person name="Grigoriadou K."/>
            <person name="Maloupa E."/>
            <person name="Willems A."/>
        </authorList>
    </citation>
    <scope>NUCLEOTIDE SEQUENCE</scope>
    <source>
        <strain evidence="3">LMG 28251</strain>
    </source>
</reference>
<protein>
    <submittedName>
        <fullName evidence="3">YcnI family protein</fullName>
    </submittedName>
</protein>
<sequence>MKRLFLAATLFSAPAAAHVTLDPPQAVAGSYLRAAFRVPHGCGAAATERLVVQFPEGIVMARPMPVAGWRISIARAPLDPPVDNGHGGLIRERITGITWEGGSLPDEYYGEFVVMFQVPNRAGETLHWPVTQHCAGGATAAWVEIPQAGRRVTDYRYPAPTLRVVAPRPVGGN</sequence>
<dbReference type="AlphaFoldDB" id="A0AAF1KLQ4"/>
<proteinExistence type="predicted"/>
<dbReference type="InterPro" id="IPR038507">
    <property type="entry name" value="YcnI-like_sf"/>
</dbReference>
<evidence type="ECO:0000259" key="2">
    <source>
        <dbReference type="Pfam" id="PF07987"/>
    </source>
</evidence>
<name>A0AAF1KLQ4_9PROT</name>
<keyword evidence="1" id="KW-0732">Signal</keyword>
<organism evidence="3 4">
    <name type="scientific">Plastoroseomonas arctica</name>
    <dbReference type="NCBI Taxonomy" id="1509237"/>
    <lineage>
        <taxon>Bacteria</taxon>
        <taxon>Pseudomonadati</taxon>
        <taxon>Pseudomonadota</taxon>
        <taxon>Alphaproteobacteria</taxon>
        <taxon>Acetobacterales</taxon>
        <taxon>Acetobacteraceae</taxon>
        <taxon>Plastoroseomonas</taxon>
    </lineage>
</organism>
<feature type="domain" description="YncI copper-binding" evidence="2">
    <location>
        <begin position="18"/>
        <end position="164"/>
    </location>
</feature>